<accession>A0ABT9ILG3</accession>
<reference evidence="1 2" key="1">
    <citation type="submission" date="2023-08" db="EMBL/GenBank/DDBJ databases">
        <title>Arthrobacter horti sp. nov., isolated from forest soil.</title>
        <authorList>
            <person name="Park M."/>
        </authorList>
    </citation>
    <scope>NUCLEOTIDE SEQUENCE [LARGE SCALE GENOMIC DNA]</scope>
    <source>
        <strain evidence="1 2">YJM1</strain>
    </source>
</reference>
<sequence length="127" mass="13467">MTGAAMPAEAPRVLAGHNRFSNQALTSLAKAACAEVLEVPAQEVRVEWRDDDGLLALSLVTPLGLPGLSEVVRDPEVLAAAGGSIWDRAVDAKADIRARVMQLSGSELSRVDIRISGVLQRTAARVR</sequence>
<organism evidence="1 2">
    <name type="scientific">Arthrobacter horti</name>
    <dbReference type="NCBI Taxonomy" id="3068273"/>
    <lineage>
        <taxon>Bacteria</taxon>
        <taxon>Bacillati</taxon>
        <taxon>Actinomycetota</taxon>
        <taxon>Actinomycetes</taxon>
        <taxon>Micrococcales</taxon>
        <taxon>Micrococcaceae</taxon>
        <taxon>Arthrobacter</taxon>
    </lineage>
</organism>
<proteinExistence type="predicted"/>
<evidence type="ECO:0000313" key="2">
    <source>
        <dbReference type="Proteomes" id="UP001232725"/>
    </source>
</evidence>
<keyword evidence="2" id="KW-1185">Reference proteome</keyword>
<gene>
    <name evidence="1" type="ORF">Q9R02_04580</name>
</gene>
<evidence type="ECO:0000313" key="1">
    <source>
        <dbReference type="EMBL" id="MDP5226426.1"/>
    </source>
</evidence>
<protein>
    <submittedName>
        <fullName evidence="1">Uncharacterized protein</fullName>
    </submittedName>
</protein>
<dbReference type="RefSeq" id="WP_305995477.1">
    <property type="nucleotide sequence ID" value="NZ_JAVALS010000002.1"/>
</dbReference>
<name>A0ABT9ILG3_9MICC</name>
<dbReference type="Proteomes" id="UP001232725">
    <property type="component" value="Unassembled WGS sequence"/>
</dbReference>
<comment type="caution">
    <text evidence="1">The sequence shown here is derived from an EMBL/GenBank/DDBJ whole genome shotgun (WGS) entry which is preliminary data.</text>
</comment>
<dbReference type="EMBL" id="JAVALS010000002">
    <property type="protein sequence ID" value="MDP5226426.1"/>
    <property type="molecule type" value="Genomic_DNA"/>
</dbReference>